<dbReference type="Proteomes" id="UP001295444">
    <property type="component" value="Chromosome 03"/>
</dbReference>
<sequence length="266" mass="31184">MSRKFQPAPLRFWSNNTRGLDVPEKRSQLLRTLWSQRMSMAFLQETHFKDGTKQTLTDCWRAAHPETIPAILPPTTNKFLPLLISTDIGIQGDSDHSPVSIQIKSPLFQPKEHHWQLNETVLSDTECSTLTTQVLTQNFETNTAPEVSPLITWEAHKCVVRGHYINLCTRHKRENTRHMLELTKWITELKTTHKRELTEDVYLHLTDARRQLRDILSQKLLKVVRRSNRYFYEYSNKCGRLLARTLQQRRRQNHIHKIAQAEGTAQ</sequence>
<keyword evidence="2" id="KW-1185">Reference proteome</keyword>
<evidence type="ECO:0008006" key="3">
    <source>
        <dbReference type="Google" id="ProtNLM"/>
    </source>
</evidence>
<gene>
    <name evidence="1" type="ORF">PECUL_23A042762</name>
</gene>
<organism evidence="1 2">
    <name type="scientific">Pelobates cultripes</name>
    <name type="common">Western spadefoot toad</name>
    <dbReference type="NCBI Taxonomy" id="61616"/>
    <lineage>
        <taxon>Eukaryota</taxon>
        <taxon>Metazoa</taxon>
        <taxon>Chordata</taxon>
        <taxon>Craniata</taxon>
        <taxon>Vertebrata</taxon>
        <taxon>Euteleostomi</taxon>
        <taxon>Amphibia</taxon>
        <taxon>Batrachia</taxon>
        <taxon>Anura</taxon>
        <taxon>Pelobatoidea</taxon>
        <taxon>Pelobatidae</taxon>
        <taxon>Pelobates</taxon>
    </lineage>
</organism>
<protein>
    <recommendedName>
        <fullName evidence="3">Endonuclease/exonuclease/phosphatase domain-containing protein</fullName>
    </recommendedName>
</protein>
<dbReference type="AlphaFoldDB" id="A0AAD1VXN5"/>
<feature type="non-terminal residue" evidence="1">
    <location>
        <position position="266"/>
    </location>
</feature>
<proteinExistence type="predicted"/>
<dbReference type="EMBL" id="OW240914">
    <property type="protein sequence ID" value="CAH2273897.1"/>
    <property type="molecule type" value="Genomic_DNA"/>
</dbReference>
<name>A0AAD1VXN5_PELCU</name>
<evidence type="ECO:0000313" key="1">
    <source>
        <dbReference type="EMBL" id="CAH2273897.1"/>
    </source>
</evidence>
<reference evidence="1" key="1">
    <citation type="submission" date="2022-03" db="EMBL/GenBank/DDBJ databases">
        <authorList>
            <person name="Alioto T."/>
            <person name="Alioto T."/>
            <person name="Gomez Garrido J."/>
        </authorList>
    </citation>
    <scope>NUCLEOTIDE SEQUENCE</scope>
</reference>
<accession>A0AAD1VXN5</accession>
<evidence type="ECO:0000313" key="2">
    <source>
        <dbReference type="Proteomes" id="UP001295444"/>
    </source>
</evidence>